<feature type="transmembrane region" description="Helical" evidence="10">
    <location>
        <begin position="588"/>
        <end position="607"/>
    </location>
</feature>
<gene>
    <name evidence="13" type="primary">LOC106173368</name>
</gene>
<evidence type="ECO:0000256" key="2">
    <source>
        <dbReference type="ARBA" id="ARBA00022692"/>
    </source>
</evidence>
<dbReference type="PROSITE" id="PS50262">
    <property type="entry name" value="G_PROTEIN_RECEP_F1_2"/>
    <property type="match status" value="1"/>
</dbReference>
<keyword evidence="4 8" id="KW-0297">G-protein coupled receptor</keyword>
<dbReference type="Gene3D" id="1.20.1070.10">
    <property type="entry name" value="Rhodopsin 7-helix transmembrane proteins"/>
    <property type="match status" value="2"/>
</dbReference>
<keyword evidence="12" id="KW-1185">Reference proteome</keyword>
<dbReference type="Proteomes" id="UP000085678">
    <property type="component" value="Unplaced"/>
</dbReference>
<keyword evidence="3 10" id="KW-1133">Transmembrane helix</keyword>
<dbReference type="InterPro" id="IPR000276">
    <property type="entry name" value="GPCR_Rhodpsn"/>
</dbReference>
<feature type="region of interest" description="Disordered" evidence="9">
    <location>
        <begin position="342"/>
        <end position="415"/>
    </location>
</feature>
<dbReference type="AlphaFoldDB" id="A0A1S3JHU5"/>
<feature type="transmembrane region" description="Helical" evidence="10">
    <location>
        <begin position="560"/>
        <end position="582"/>
    </location>
</feature>
<evidence type="ECO:0000256" key="10">
    <source>
        <dbReference type="SAM" id="Phobius"/>
    </source>
</evidence>
<feature type="region of interest" description="Disordered" evidence="9">
    <location>
        <begin position="438"/>
        <end position="489"/>
    </location>
</feature>
<comment type="subcellular location">
    <subcellularLocation>
        <location evidence="1">Membrane</location>
        <topology evidence="1">Multi-pass membrane protein</topology>
    </subcellularLocation>
</comment>
<feature type="transmembrane region" description="Helical" evidence="10">
    <location>
        <begin position="58"/>
        <end position="83"/>
    </location>
</feature>
<feature type="transmembrane region" description="Helical" evidence="10">
    <location>
        <begin position="249"/>
        <end position="269"/>
    </location>
</feature>
<dbReference type="GO" id="GO:0016020">
    <property type="term" value="C:membrane"/>
    <property type="evidence" value="ECO:0007669"/>
    <property type="project" value="UniProtKB-SubCell"/>
</dbReference>
<evidence type="ECO:0000256" key="8">
    <source>
        <dbReference type="RuleBase" id="RU000688"/>
    </source>
</evidence>
<feature type="compositionally biased region" description="Low complexity" evidence="9">
    <location>
        <begin position="358"/>
        <end position="379"/>
    </location>
</feature>
<name>A0A1S3JHU5_LINAN</name>
<evidence type="ECO:0000256" key="6">
    <source>
        <dbReference type="ARBA" id="ARBA00023170"/>
    </source>
</evidence>
<evidence type="ECO:0000313" key="12">
    <source>
        <dbReference type="Proteomes" id="UP000085678"/>
    </source>
</evidence>
<dbReference type="PANTHER" id="PTHR24238">
    <property type="entry name" value="G-PROTEIN COUPLED RECEPTOR"/>
    <property type="match status" value="1"/>
</dbReference>
<keyword evidence="5 10" id="KW-0472">Membrane</keyword>
<protein>
    <submittedName>
        <fullName evidence="13">Uncharacterized protein LOC106173368</fullName>
    </submittedName>
</protein>
<feature type="compositionally biased region" description="Polar residues" evidence="9">
    <location>
        <begin position="477"/>
        <end position="489"/>
    </location>
</feature>
<keyword evidence="7 8" id="KW-0807">Transducer</keyword>
<feature type="transmembrane region" description="Helical" evidence="10">
    <location>
        <begin position="95"/>
        <end position="116"/>
    </location>
</feature>
<keyword evidence="6 8" id="KW-0675">Receptor</keyword>
<dbReference type="OrthoDB" id="5969463at2759"/>
<reference evidence="13" key="1">
    <citation type="submission" date="2025-08" db="UniProtKB">
        <authorList>
            <consortium name="RefSeq"/>
        </authorList>
    </citation>
    <scope>IDENTIFICATION</scope>
    <source>
        <tissue evidence="13">Gonads</tissue>
    </source>
</reference>
<dbReference type="CDD" id="cd00637">
    <property type="entry name" value="7tm_classA_rhodopsin-like"/>
    <property type="match status" value="1"/>
</dbReference>
<dbReference type="PROSITE" id="PS00237">
    <property type="entry name" value="G_PROTEIN_RECEP_F1_1"/>
    <property type="match status" value="1"/>
</dbReference>
<evidence type="ECO:0000256" key="4">
    <source>
        <dbReference type="ARBA" id="ARBA00023040"/>
    </source>
</evidence>
<keyword evidence="2 8" id="KW-0812">Transmembrane</keyword>
<feature type="transmembrane region" description="Helical" evidence="10">
    <location>
        <begin position="137"/>
        <end position="160"/>
    </location>
</feature>
<dbReference type="KEGG" id="lak:106173368"/>
<evidence type="ECO:0000256" key="5">
    <source>
        <dbReference type="ARBA" id="ARBA00023136"/>
    </source>
</evidence>
<feature type="domain" description="G-protein coupled receptors family 1 profile" evidence="11">
    <location>
        <begin position="38"/>
        <end position="604"/>
    </location>
</feature>
<evidence type="ECO:0000256" key="9">
    <source>
        <dbReference type="SAM" id="MobiDB-lite"/>
    </source>
</evidence>
<feature type="transmembrane region" description="Helical" evidence="10">
    <location>
        <begin position="20"/>
        <end position="46"/>
    </location>
</feature>
<dbReference type="GO" id="GO:0004930">
    <property type="term" value="F:G protein-coupled receptor activity"/>
    <property type="evidence" value="ECO:0007669"/>
    <property type="project" value="UniProtKB-KW"/>
</dbReference>
<evidence type="ECO:0000259" key="11">
    <source>
        <dbReference type="PROSITE" id="PS50262"/>
    </source>
</evidence>
<evidence type="ECO:0000313" key="13">
    <source>
        <dbReference type="RefSeq" id="XP_013409938.1"/>
    </source>
</evidence>
<dbReference type="InterPro" id="IPR017452">
    <property type="entry name" value="GPCR_Rhodpsn_7TM"/>
</dbReference>
<sequence>MTLKAVNEVHESMPVATVQQLYATLTMLSFISVTGTAGNALVLYVFGRNYERSSARIFILTLALLDLFTCSVIVPFTIAMEWVEFTLYSDFLCKLYHFFVTSTVPLSAFVMAAIAVDRCLCICRPYKVKSNITQVKFAIFGLSVLAAILGLLVAMCYGSATPEEEESSEQSLNGTLPVEWNRGNGSVYTGMELPWISATNSQRNSSVSDAQDSAMARTNETISLEGRCIPVDKILGFDFRHKYRYVHSVMYFVAFSVIVIMYSILYVNVRKYHRRKSALIGSSKARALFAKRRQSEDWRSIAPSTTFGRETRGAITTATIVEENLKASPDRQSIEMKPLFEDSQENDDNDNIPANEQSSMVNGSSSSSGTSGKPKPSVSFSDILSNCEDNGAERNGLPRDGIDGKRNKLGQIDMDNLNNTWPTRVNNNTVNRVRFNDQRRRASFPRLNKSPSPPNGLRKIAYPKSNGRSKHVANGSGLKSENNAVSKSSENIEMEATALPSGGRPSMIRLLSHVHFPTRGLFSRGSESDDRTPDAESPKALEKKMAREIFIRANLKTASMLIVVTVVFFVTFLPGALMAIKWVPFNMIVFYCYFVNNMANPIIYSFMNKNFRNNLKQMFTRRRR</sequence>
<dbReference type="GeneID" id="106173368"/>
<dbReference type="PANTHER" id="PTHR24238:SF47">
    <property type="entry name" value="ECDYSTEROIDS_DOPAMINE RECEPTOR-RELATED"/>
    <property type="match status" value="1"/>
</dbReference>
<evidence type="ECO:0000256" key="7">
    <source>
        <dbReference type="ARBA" id="ARBA00023224"/>
    </source>
</evidence>
<dbReference type="RefSeq" id="XP_013409938.1">
    <property type="nucleotide sequence ID" value="XM_013554484.1"/>
</dbReference>
<dbReference type="PRINTS" id="PR00237">
    <property type="entry name" value="GPCRRHODOPSN"/>
</dbReference>
<organism evidence="12 13">
    <name type="scientific">Lingula anatina</name>
    <name type="common">Brachiopod</name>
    <name type="synonym">Lingula unguis</name>
    <dbReference type="NCBI Taxonomy" id="7574"/>
    <lineage>
        <taxon>Eukaryota</taxon>
        <taxon>Metazoa</taxon>
        <taxon>Spiralia</taxon>
        <taxon>Lophotrochozoa</taxon>
        <taxon>Brachiopoda</taxon>
        <taxon>Linguliformea</taxon>
        <taxon>Lingulata</taxon>
        <taxon>Lingulida</taxon>
        <taxon>Linguloidea</taxon>
        <taxon>Lingulidae</taxon>
        <taxon>Lingula</taxon>
    </lineage>
</organism>
<evidence type="ECO:0000256" key="3">
    <source>
        <dbReference type="ARBA" id="ARBA00022989"/>
    </source>
</evidence>
<accession>A0A1S3JHU5</accession>
<feature type="compositionally biased region" description="Basic and acidic residues" evidence="9">
    <location>
        <begin position="396"/>
        <end position="406"/>
    </location>
</feature>
<dbReference type="SUPFAM" id="SSF81321">
    <property type="entry name" value="Family A G protein-coupled receptor-like"/>
    <property type="match status" value="1"/>
</dbReference>
<dbReference type="Pfam" id="PF00001">
    <property type="entry name" value="7tm_1"/>
    <property type="match status" value="1"/>
</dbReference>
<evidence type="ECO:0000256" key="1">
    <source>
        <dbReference type="ARBA" id="ARBA00004141"/>
    </source>
</evidence>
<dbReference type="InParanoid" id="A0A1S3JHU5"/>
<proteinExistence type="inferred from homology"/>
<comment type="similarity">
    <text evidence="8">Belongs to the G-protein coupled receptor 1 family.</text>
</comment>